<dbReference type="InterPro" id="IPR051900">
    <property type="entry name" value="SPT_small_subunit"/>
</dbReference>
<comment type="pathway">
    <text evidence="2">Lipid metabolism.</text>
</comment>
<dbReference type="GO" id="GO:0004758">
    <property type="term" value="F:serine C-palmitoyltransferase activity"/>
    <property type="evidence" value="ECO:0007669"/>
    <property type="project" value="TreeGrafter"/>
</dbReference>
<dbReference type="PANTHER" id="PTHR47084">
    <property type="entry name" value="SERINE PALMITOYLTRANSFERASE SMALL SUBUNIT A"/>
    <property type="match status" value="1"/>
</dbReference>
<dbReference type="PANTHER" id="PTHR47084:SF1">
    <property type="entry name" value="SERINE PALMITOYLTRANSFERASE SMALL SUBUNIT A"/>
    <property type="match status" value="1"/>
</dbReference>
<evidence type="ECO:0000256" key="7">
    <source>
        <dbReference type="ARBA" id="ARBA00023098"/>
    </source>
</evidence>
<evidence type="ECO:0000256" key="8">
    <source>
        <dbReference type="ARBA" id="ARBA00023136"/>
    </source>
</evidence>
<keyword evidence="5" id="KW-0746">Sphingolipid metabolism</keyword>
<dbReference type="AlphaFoldDB" id="A0A2M3ZCX3"/>
<evidence type="ECO:0000256" key="2">
    <source>
        <dbReference type="ARBA" id="ARBA00005189"/>
    </source>
</evidence>
<protein>
    <submittedName>
        <fullName evidence="11">Putative serine palmitoyltransferase small subunit a</fullName>
    </submittedName>
</protein>
<dbReference type="GO" id="GO:0017059">
    <property type="term" value="C:serine palmitoyltransferase complex"/>
    <property type="evidence" value="ECO:0007669"/>
    <property type="project" value="TreeGrafter"/>
</dbReference>
<proteinExistence type="inferred from homology"/>
<reference evidence="11" key="1">
    <citation type="submission" date="2018-01" db="EMBL/GenBank/DDBJ databases">
        <title>An insight into the sialome of Amazonian anophelines.</title>
        <authorList>
            <person name="Ribeiro J.M."/>
            <person name="Scarpassa V."/>
            <person name="Calvo E."/>
        </authorList>
    </citation>
    <scope>NUCLEOTIDE SEQUENCE</scope>
    <source>
        <tissue evidence="11">Salivary glands</tissue>
    </source>
</reference>
<evidence type="ECO:0000256" key="1">
    <source>
        <dbReference type="ARBA" id="ARBA00004477"/>
    </source>
</evidence>
<organism evidence="11">
    <name type="scientific">Anopheles braziliensis</name>
    <dbReference type="NCBI Taxonomy" id="58242"/>
    <lineage>
        <taxon>Eukaryota</taxon>
        <taxon>Metazoa</taxon>
        <taxon>Ecdysozoa</taxon>
        <taxon>Arthropoda</taxon>
        <taxon>Hexapoda</taxon>
        <taxon>Insecta</taxon>
        <taxon>Pterygota</taxon>
        <taxon>Neoptera</taxon>
        <taxon>Endopterygota</taxon>
        <taxon>Diptera</taxon>
        <taxon>Nematocera</taxon>
        <taxon>Culicoidea</taxon>
        <taxon>Culicidae</taxon>
        <taxon>Anophelinae</taxon>
        <taxon>Anopheles</taxon>
    </lineage>
</organism>
<dbReference type="Pfam" id="PF11779">
    <property type="entry name" value="SPT_ssu-like"/>
    <property type="match status" value="1"/>
</dbReference>
<evidence type="ECO:0000313" key="11">
    <source>
        <dbReference type="EMBL" id="MBW26343.1"/>
    </source>
</evidence>
<keyword evidence="8 10" id="KW-0472">Membrane</keyword>
<comment type="similarity">
    <text evidence="9">Belongs to the SPTSS family. SPTSSA subfamily.</text>
</comment>
<dbReference type="GO" id="GO:0046513">
    <property type="term" value="P:ceramide biosynthetic process"/>
    <property type="evidence" value="ECO:0007669"/>
    <property type="project" value="TreeGrafter"/>
</dbReference>
<evidence type="ECO:0000256" key="9">
    <source>
        <dbReference type="ARBA" id="ARBA00038370"/>
    </source>
</evidence>
<dbReference type="EMBL" id="GGFM01005592">
    <property type="protein sequence ID" value="MBW26343.1"/>
    <property type="molecule type" value="Transcribed_RNA"/>
</dbReference>
<dbReference type="InterPro" id="IPR024512">
    <property type="entry name" value="Ser_palmitoyltrfase_ssu-like"/>
</dbReference>
<evidence type="ECO:0000256" key="10">
    <source>
        <dbReference type="SAM" id="Phobius"/>
    </source>
</evidence>
<keyword evidence="4" id="KW-0256">Endoplasmic reticulum</keyword>
<name>A0A2M3ZCX3_9DIPT</name>
<keyword evidence="11" id="KW-0808">Transferase</keyword>
<evidence type="ECO:0000256" key="4">
    <source>
        <dbReference type="ARBA" id="ARBA00022824"/>
    </source>
</evidence>
<sequence>MIRRIWKSISSVYLLYELNTCIYMLDPWEKRFVNAFIFAILGLLIFSSYTFLPDYTRRLVYAFLPAHSMSELDRDHPRSMDFNIRAT</sequence>
<evidence type="ECO:0000256" key="3">
    <source>
        <dbReference type="ARBA" id="ARBA00022692"/>
    </source>
</evidence>
<keyword evidence="6 10" id="KW-1133">Transmembrane helix</keyword>
<accession>A0A2M3ZCX3</accession>
<keyword evidence="3 10" id="KW-0812">Transmembrane</keyword>
<dbReference type="GO" id="GO:0005789">
    <property type="term" value="C:endoplasmic reticulum membrane"/>
    <property type="evidence" value="ECO:0007669"/>
    <property type="project" value="UniProtKB-SubCell"/>
</dbReference>
<evidence type="ECO:0000256" key="5">
    <source>
        <dbReference type="ARBA" id="ARBA00022919"/>
    </source>
</evidence>
<keyword evidence="7" id="KW-0443">Lipid metabolism</keyword>
<comment type="subcellular location">
    <subcellularLocation>
        <location evidence="1">Endoplasmic reticulum membrane</location>
        <topology evidence="1">Multi-pass membrane protein</topology>
    </subcellularLocation>
</comment>
<evidence type="ECO:0000256" key="6">
    <source>
        <dbReference type="ARBA" id="ARBA00022989"/>
    </source>
</evidence>
<feature type="transmembrane region" description="Helical" evidence="10">
    <location>
        <begin position="32"/>
        <end position="52"/>
    </location>
</feature>